<evidence type="ECO:0008006" key="6">
    <source>
        <dbReference type="Google" id="ProtNLM"/>
    </source>
</evidence>
<feature type="region of interest" description="Disordered" evidence="3">
    <location>
        <begin position="230"/>
        <end position="256"/>
    </location>
</feature>
<evidence type="ECO:0000313" key="5">
    <source>
        <dbReference type="Proteomes" id="UP000815325"/>
    </source>
</evidence>
<evidence type="ECO:0000313" key="4">
    <source>
        <dbReference type="EMBL" id="KAF5838994.1"/>
    </source>
</evidence>
<name>A0ABQ7GWK2_DUNSA</name>
<keyword evidence="2" id="KW-0677">Repeat</keyword>
<comment type="caution">
    <text evidence="4">The sequence shown here is derived from an EMBL/GenBank/DDBJ whole genome shotgun (WGS) entry which is preliminary data.</text>
</comment>
<dbReference type="Proteomes" id="UP000815325">
    <property type="component" value="Unassembled WGS sequence"/>
</dbReference>
<sequence length="350" mass="37535">MPWIILPMPDGSLAPRGRGGHCMSSVGSKLIVFGGSDRAPLSYDDLWVLDTAEEHMHWTRMTPLSAPGCQILPRSGATLTAIGDLLYLYGGQEPLTEFRFGDTKVLDTRTWTWSNVEVQGPVPPPRHSHAAGMLAEQCLLVYGGSGYSDTLSDVWVLNPQQRCWRQVLVTGISPPGREMHSATMVGPTTMLVFGGRAGDGRVLSDAALLEAADMRWSVIEPTPFSRCAHTGVAVPSSPASSTSSSIQGEQQQQGPSRSMDVLIYGGFSGDAVEGDVIKIDGKTLDVELLQRSPREADKIAGTVPPARFAHGAAPVLCRTPQGHQSLAMAIFGGVTPAEDMRDVAFWIINN</sequence>
<organism evidence="4 5">
    <name type="scientific">Dunaliella salina</name>
    <name type="common">Green alga</name>
    <name type="synonym">Protococcus salinus</name>
    <dbReference type="NCBI Taxonomy" id="3046"/>
    <lineage>
        <taxon>Eukaryota</taxon>
        <taxon>Viridiplantae</taxon>
        <taxon>Chlorophyta</taxon>
        <taxon>core chlorophytes</taxon>
        <taxon>Chlorophyceae</taxon>
        <taxon>CS clade</taxon>
        <taxon>Chlamydomonadales</taxon>
        <taxon>Dunaliellaceae</taxon>
        <taxon>Dunaliella</taxon>
    </lineage>
</organism>
<dbReference type="EMBL" id="MU069559">
    <property type="protein sequence ID" value="KAF5838994.1"/>
    <property type="molecule type" value="Genomic_DNA"/>
</dbReference>
<reference evidence="4" key="1">
    <citation type="submission" date="2017-08" db="EMBL/GenBank/DDBJ databases">
        <authorList>
            <person name="Polle J.E."/>
            <person name="Barry K."/>
            <person name="Cushman J."/>
            <person name="Schmutz J."/>
            <person name="Tran D."/>
            <person name="Hathwaick L.T."/>
            <person name="Yim W.C."/>
            <person name="Jenkins J."/>
            <person name="Mckie-Krisberg Z.M."/>
            <person name="Prochnik S."/>
            <person name="Lindquist E."/>
            <person name="Dockter R.B."/>
            <person name="Adam C."/>
            <person name="Molina H."/>
            <person name="Bunkerborg J."/>
            <person name="Jin E."/>
            <person name="Buchheim M."/>
            <person name="Magnuson J."/>
        </authorList>
    </citation>
    <scope>NUCLEOTIDE SEQUENCE</scope>
    <source>
        <strain evidence="4">CCAP 19/18</strain>
    </source>
</reference>
<keyword evidence="5" id="KW-1185">Reference proteome</keyword>
<accession>A0ABQ7GWK2</accession>
<dbReference type="PANTHER" id="PTHR46093">
    <property type="entry name" value="ACYL-COA-BINDING DOMAIN-CONTAINING PROTEIN 5"/>
    <property type="match status" value="1"/>
</dbReference>
<dbReference type="InterPro" id="IPR015915">
    <property type="entry name" value="Kelch-typ_b-propeller"/>
</dbReference>
<protein>
    <recommendedName>
        <fullName evidence="6">Galactose oxidase</fullName>
    </recommendedName>
</protein>
<evidence type="ECO:0000256" key="3">
    <source>
        <dbReference type="SAM" id="MobiDB-lite"/>
    </source>
</evidence>
<feature type="compositionally biased region" description="Low complexity" evidence="3">
    <location>
        <begin position="232"/>
        <end position="256"/>
    </location>
</feature>
<dbReference type="Gene3D" id="2.120.10.80">
    <property type="entry name" value="Kelch-type beta propeller"/>
    <property type="match status" value="2"/>
</dbReference>
<dbReference type="Pfam" id="PF24681">
    <property type="entry name" value="Kelch_KLHDC2_KLHL20_DRC7"/>
    <property type="match status" value="1"/>
</dbReference>
<evidence type="ECO:0000256" key="1">
    <source>
        <dbReference type="ARBA" id="ARBA00022441"/>
    </source>
</evidence>
<gene>
    <name evidence="4" type="ORF">DUNSADRAFT_1861</name>
</gene>
<dbReference type="PANTHER" id="PTHR46093:SF18">
    <property type="entry name" value="FIBRONECTIN TYPE-III DOMAIN-CONTAINING PROTEIN"/>
    <property type="match status" value="1"/>
</dbReference>
<proteinExistence type="predicted"/>
<dbReference type="SUPFAM" id="SSF117281">
    <property type="entry name" value="Kelch motif"/>
    <property type="match status" value="1"/>
</dbReference>
<keyword evidence="1" id="KW-0880">Kelch repeat</keyword>
<evidence type="ECO:0000256" key="2">
    <source>
        <dbReference type="ARBA" id="ARBA00022737"/>
    </source>
</evidence>